<name>A0ACB9JRL6_9ASTR</name>
<comment type="caution">
    <text evidence="1">The sequence shown here is derived from an EMBL/GenBank/DDBJ whole genome shotgun (WGS) entry which is preliminary data.</text>
</comment>
<evidence type="ECO:0000313" key="2">
    <source>
        <dbReference type="Proteomes" id="UP001056120"/>
    </source>
</evidence>
<accession>A0ACB9JRL6</accession>
<reference evidence="2" key="1">
    <citation type="journal article" date="2022" name="Mol. Ecol. Resour.">
        <title>The genomes of chicory, endive, great burdock and yacon provide insights into Asteraceae palaeo-polyploidization history and plant inulin production.</title>
        <authorList>
            <person name="Fan W."/>
            <person name="Wang S."/>
            <person name="Wang H."/>
            <person name="Wang A."/>
            <person name="Jiang F."/>
            <person name="Liu H."/>
            <person name="Zhao H."/>
            <person name="Xu D."/>
            <person name="Zhang Y."/>
        </authorList>
    </citation>
    <scope>NUCLEOTIDE SEQUENCE [LARGE SCALE GENOMIC DNA]</scope>
    <source>
        <strain evidence="2">cv. Yunnan</strain>
    </source>
</reference>
<proteinExistence type="predicted"/>
<protein>
    <submittedName>
        <fullName evidence="1">Uncharacterized protein</fullName>
    </submittedName>
</protein>
<dbReference type="Proteomes" id="UP001056120">
    <property type="component" value="Linkage Group LG03"/>
</dbReference>
<keyword evidence="2" id="KW-1185">Reference proteome</keyword>
<dbReference type="EMBL" id="CM042020">
    <property type="protein sequence ID" value="KAI3822684.1"/>
    <property type="molecule type" value="Genomic_DNA"/>
</dbReference>
<reference evidence="1 2" key="2">
    <citation type="journal article" date="2022" name="Mol. Ecol. Resour.">
        <title>The genomes of chicory, endive, great burdock and yacon provide insights into Asteraceae paleo-polyploidization history and plant inulin production.</title>
        <authorList>
            <person name="Fan W."/>
            <person name="Wang S."/>
            <person name="Wang H."/>
            <person name="Wang A."/>
            <person name="Jiang F."/>
            <person name="Liu H."/>
            <person name="Zhao H."/>
            <person name="Xu D."/>
            <person name="Zhang Y."/>
        </authorList>
    </citation>
    <scope>NUCLEOTIDE SEQUENCE [LARGE SCALE GENOMIC DNA]</scope>
    <source>
        <strain evidence="2">cv. Yunnan</strain>
        <tissue evidence="1">Leaves</tissue>
    </source>
</reference>
<sequence>MQLQIGRNSVNKNFNLAMDSVYYKEHDDGTASNPVGGFKNSSMEKGDMTLFNIFHGESKSSSNGQKPVQLQAAFTLQSAPQVLGDHLELGFAQPAVGRVMLPFNLSTDDGPIFVNAKQYHGIIRRRRSRAKAEMGKKVMKSRKPYLHLSRHLHAKRRPRGCGGRFLNTKEMGKDKTGILDSKPTDHPTGSQRSEVLQCDHQTNGRRSYMPGSEVTSIFSMGDLNHFPIGNLSAVSLSDMMVFGLGIQNKWVAADAGDIAIGGAFHPPFTFCKSEPKMSATASSSLISIANPSNSSSQLCTSKILRLISIPKSHFKTPNFSFNFKTNYSNFSTLLRSSSPSYEEIQIEDISESELSEIEEELESDEEEEESEPESPEAGKLYVGNLPYAVTSSELSQIFGEASNVDSVEIVYDRVTDRSRGFAFITMASVQKAKEAIRMFNGSQIGGRTVKVNFPEVPRGGEREVMGPKIRKSSREFIESAYKIYAGNLSWIITSEKLKDAFADQPGLLSAKVIYEKHSGRSRGFGFVTFSSAEAAESALNSMNGEEVEGRPLRLNLAAGNADTPRSPQSGTTSEINAGGSEILSSISSS</sequence>
<gene>
    <name evidence="1" type="ORF">L1987_10279</name>
</gene>
<evidence type="ECO:0000313" key="1">
    <source>
        <dbReference type="EMBL" id="KAI3822684.1"/>
    </source>
</evidence>
<organism evidence="1 2">
    <name type="scientific">Smallanthus sonchifolius</name>
    <dbReference type="NCBI Taxonomy" id="185202"/>
    <lineage>
        <taxon>Eukaryota</taxon>
        <taxon>Viridiplantae</taxon>
        <taxon>Streptophyta</taxon>
        <taxon>Embryophyta</taxon>
        <taxon>Tracheophyta</taxon>
        <taxon>Spermatophyta</taxon>
        <taxon>Magnoliopsida</taxon>
        <taxon>eudicotyledons</taxon>
        <taxon>Gunneridae</taxon>
        <taxon>Pentapetalae</taxon>
        <taxon>asterids</taxon>
        <taxon>campanulids</taxon>
        <taxon>Asterales</taxon>
        <taxon>Asteraceae</taxon>
        <taxon>Asteroideae</taxon>
        <taxon>Heliantheae alliance</taxon>
        <taxon>Millerieae</taxon>
        <taxon>Smallanthus</taxon>
    </lineage>
</organism>